<evidence type="ECO:0008006" key="5">
    <source>
        <dbReference type="Google" id="ProtNLM"/>
    </source>
</evidence>
<name>A0A6I4VXR5_9ACTN</name>
<proteinExistence type="predicted"/>
<evidence type="ECO:0000313" key="4">
    <source>
        <dbReference type="Proteomes" id="UP000431901"/>
    </source>
</evidence>
<dbReference type="EMBL" id="WUTW01000001">
    <property type="protein sequence ID" value="MXQ62737.1"/>
    <property type="molecule type" value="Genomic_DNA"/>
</dbReference>
<dbReference type="AlphaFoldDB" id="A0A6I4VXR5"/>
<dbReference type="InterPro" id="IPR023393">
    <property type="entry name" value="START-like_dom_sf"/>
</dbReference>
<dbReference type="Pfam" id="PF06240">
    <property type="entry name" value="COXG"/>
    <property type="match status" value="1"/>
</dbReference>
<dbReference type="PANTHER" id="PTHR38588">
    <property type="entry name" value="BLL0334 PROTEIN"/>
    <property type="match status" value="1"/>
</dbReference>
<sequence>MKLDHEFTVPVPVDRAWSVLRDVTGVVPFVPGAILDAVDGDVLTGRLRVKAGSITVTYRGTARVTAADAVERTVTVEAAGREARGPGTVAATLTARLRGTEGGTLVALHTTLTVTGRITEAGFETLTGVGERLVARFARALADDLAARPGPEPVRVPVEEITPKTISETLPEPGVLPRPLVPRQRSAGLDDAPPRPLPMLPEPVPAAVAAPSIARRAAPAAVAALLAALVTIHLVRRRRA</sequence>
<keyword evidence="2" id="KW-0812">Transmembrane</keyword>
<protein>
    <recommendedName>
        <fullName evidence="5">Carbon monoxide dehydrogenase</fullName>
    </recommendedName>
</protein>
<evidence type="ECO:0000313" key="3">
    <source>
        <dbReference type="EMBL" id="MXQ62737.1"/>
    </source>
</evidence>
<accession>A0A6I4VXR5</accession>
<dbReference type="PANTHER" id="PTHR38588:SF1">
    <property type="entry name" value="BLL0334 PROTEIN"/>
    <property type="match status" value="1"/>
</dbReference>
<dbReference type="Proteomes" id="UP000431901">
    <property type="component" value="Unassembled WGS sequence"/>
</dbReference>
<feature type="transmembrane region" description="Helical" evidence="2">
    <location>
        <begin position="217"/>
        <end position="235"/>
    </location>
</feature>
<organism evidence="3 4">
    <name type="scientific">Actinomadura rayongensis</name>
    <dbReference type="NCBI Taxonomy" id="1429076"/>
    <lineage>
        <taxon>Bacteria</taxon>
        <taxon>Bacillati</taxon>
        <taxon>Actinomycetota</taxon>
        <taxon>Actinomycetes</taxon>
        <taxon>Streptosporangiales</taxon>
        <taxon>Thermomonosporaceae</taxon>
        <taxon>Actinomadura</taxon>
    </lineage>
</organism>
<keyword evidence="2" id="KW-0472">Membrane</keyword>
<reference evidence="3 4" key="1">
    <citation type="submission" date="2019-12" db="EMBL/GenBank/DDBJ databases">
        <title>Nocardia macrotermitis sp. nov. and Nocardia aurantia sp. nov., isolated from the gut of the fungus growing-termite Macrotermes natalensis.</title>
        <authorList>
            <person name="Christine B."/>
            <person name="Rene B."/>
        </authorList>
    </citation>
    <scope>NUCLEOTIDE SEQUENCE [LARGE SCALE GENOMIC DNA]</scope>
    <source>
        <strain evidence="3 4">DSM 102126</strain>
    </source>
</reference>
<dbReference type="OrthoDB" id="9808623at2"/>
<dbReference type="Gene3D" id="3.30.530.20">
    <property type="match status" value="1"/>
</dbReference>
<dbReference type="RefSeq" id="WP_161100988.1">
    <property type="nucleotide sequence ID" value="NZ_JBHLYI010000002.1"/>
</dbReference>
<evidence type="ECO:0000256" key="2">
    <source>
        <dbReference type="SAM" id="Phobius"/>
    </source>
</evidence>
<evidence type="ECO:0000256" key="1">
    <source>
        <dbReference type="SAM" id="MobiDB-lite"/>
    </source>
</evidence>
<dbReference type="SUPFAM" id="SSF55961">
    <property type="entry name" value="Bet v1-like"/>
    <property type="match status" value="1"/>
</dbReference>
<gene>
    <name evidence="3" type="ORF">GQ466_01675</name>
</gene>
<dbReference type="CDD" id="cd07823">
    <property type="entry name" value="SRPBCC_5"/>
    <property type="match status" value="1"/>
</dbReference>
<dbReference type="InterPro" id="IPR010419">
    <property type="entry name" value="CO_DH_gsu"/>
</dbReference>
<comment type="caution">
    <text evidence="3">The sequence shown here is derived from an EMBL/GenBank/DDBJ whole genome shotgun (WGS) entry which is preliminary data.</text>
</comment>
<keyword evidence="2" id="KW-1133">Transmembrane helix</keyword>
<keyword evidence="4" id="KW-1185">Reference proteome</keyword>
<feature type="region of interest" description="Disordered" evidence="1">
    <location>
        <begin position="168"/>
        <end position="196"/>
    </location>
</feature>